<dbReference type="STRING" id="5888.A0CCW1"/>
<dbReference type="PANTHER" id="PTHR19920:SF0">
    <property type="entry name" value="CYTOSOLIC IRON-SULFUR PROTEIN ASSEMBLY PROTEIN CIAO1-RELATED"/>
    <property type="match status" value="1"/>
</dbReference>
<feature type="repeat" description="WD" evidence="3">
    <location>
        <begin position="311"/>
        <end position="352"/>
    </location>
</feature>
<evidence type="ECO:0000256" key="1">
    <source>
        <dbReference type="ARBA" id="ARBA00022574"/>
    </source>
</evidence>
<organism evidence="5 6">
    <name type="scientific">Paramecium tetraurelia</name>
    <dbReference type="NCBI Taxonomy" id="5888"/>
    <lineage>
        <taxon>Eukaryota</taxon>
        <taxon>Sar</taxon>
        <taxon>Alveolata</taxon>
        <taxon>Ciliophora</taxon>
        <taxon>Intramacronucleata</taxon>
        <taxon>Oligohymenophorea</taxon>
        <taxon>Peniculida</taxon>
        <taxon>Parameciidae</taxon>
        <taxon>Paramecium</taxon>
    </lineage>
</organism>
<dbReference type="PROSITE" id="PS50082">
    <property type="entry name" value="WD_REPEATS_2"/>
    <property type="match status" value="3"/>
</dbReference>
<dbReference type="OMA" id="CRAISFN"/>
<evidence type="ECO:0000313" key="5">
    <source>
        <dbReference type="EMBL" id="CAK68628.1"/>
    </source>
</evidence>
<accession>A0CCW1</accession>
<dbReference type="SUPFAM" id="SSF50978">
    <property type="entry name" value="WD40 repeat-like"/>
    <property type="match status" value="1"/>
</dbReference>
<keyword evidence="4" id="KW-0175">Coiled coil</keyword>
<evidence type="ECO:0000256" key="4">
    <source>
        <dbReference type="SAM" id="Coils"/>
    </source>
</evidence>
<keyword evidence="2" id="KW-0677">Repeat</keyword>
<dbReference type="InterPro" id="IPR001680">
    <property type="entry name" value="WD40_rpt"/>
</dbReference>
<dbReference type="PROSITE" id="PS00678">
    <property type="entry name" value="WD_REPEATS_1"/>
    <property type="match status" value="1"/>
</dbReference>
<dbReference type="KEGG" id="ptm:GSPATT00037413001"/>
<dbReference type="GeneID" id="5021810"/>
<sequence length="496" mass="58472">MFKYQVIENQEQLTCQKNHNSPITTVLFDDHLKNNERLLCNVCMQDFEGNVKIVGFQKVIQIIENEQKRNAESVEVFIKATEKNVQMLAINVQNLKTKMLSQLDQIEGVIQQWKNQLDQIQQSTIKYSFFEELDNQIKKKVSTSQSHVMLMKNIQTYNQSCQSKLESYIDQLMSLQLSNEYQEFKSYLKELEESSLTKFREQLKSQNFQQKNQNLEIQLIENQFLQPQQCRAISFNHSDEIMISTCDEIIRVFNFKNGIIEERCKLLGHSESVNCLIFSKFSNCFISGSADCSIRCWQQSENTQWKSSQPYNMHTGQILCIILNQKENELISASLDSTIKIWELNFKKNILEYQTQLIQHQDSIFSLSLNESETFLVSAGLQNRIIVWKKKRNVWVFSNFVKQSFCERCLKVKFLRDNLLLSVADADINVFELNNGVFQQKNDKAIELQRDHVQDSFLFPITQITDIYYWRDVRPEISNNKNYLVLIEQKLRYDDQ</sequence>
<dbReference type="Proteomes" id="UP000000600">
    <property type="component" value="Unassembled WGS sequence"/>
</dbReference>
<dbReference type="InParanoid" id="A0CCW1"/>
<name>A0CCW1_PARTE</name>
<dbReference type="Gene3D" id="2.130.10.10">
    <property type="entry name" value="YVTN repeat-like/Quinoprotein amine dehydrogenase"/>
    <property type="match status" value="1"/>
</dbReference>
<evidence type="ECO:0000256" key="2">
    <source>
        <dbReference type="ARBA" id="ARBA00022737"/>
    </source>
</evidence>
<keyword evidence="6" id="KW-1185">Reference proteome</keyword>
<evidence type="ECO:0000256" key="3">
    <source>
        <dbReference type="PROSITE-ProRule" id="PRU00221"/>
    </source>
</evidence>
<keyword evidence="1 3" id="KW-0853">WD repeat</keyword>
<feature type="coiled-coil region" evidence="4">
    <location>
        <begin position="78"/>
        <end position="123"/>
    </location>
</feature>
<feature type="repeat" description="WD" evidence="3">
    <location>
        <begin position="357"/>
        <end position="389"/>
    </location>
</feature>
<dbReference type="InterPro" id="IPR015943">
    <property type="entry name" value="WD40/YVTN_repeat-like_dom_sf"/>
</dbReference>
<dbReference type="Pfam" id="PF00400">
    <property type="entry name" value="WD40"/>
    <property type="match status" value="3"/>
</dbReference>
<dbReference type="PANTHER" id="PTHR19920">
    <property type="entry name" value="WD40 PROTEIN CIAO1"/>
    <property type="match status" value="1"/>
</dbReference>
<dbReference type="AlphaFoldDB" id="A0CCW1"/>
<dbReference type="RefSeq" id="XP_001436025.1">
    <property type="nucleotide sequence ID" value="XM_001435988.1"/>
</dbReference>
<evidence type="ECO:0000313" key="6">
    <source>
        <dbReference type="Proteomes" id="UP000000600"/>
    </source>
</evidence>
<dbReference type="OrthoDB" id="538223at2759"/>
<feature type="repeat" description="WD" evidence="3">
    <location>
        <begin position="266"/>
        <end position="307"/>
    </location>
</feature>
<dbReference type="eggNOG" id="KOG0265">
    <property type="taxonomic scope" value="Eukaryota"/>
</dbReference>
<proteinExistence type="predicted"/>
<dbReference type="EMBL" id="CT868062">
    <property type="protein sequence ID" value="CAK68628.1"/>
    <property type="molecule type" value="Genomic_DNA"/>
</dbReference>
<dbReference type="PROSITE" id="PS50294">
    <property type="entry name" value="WD_REPEATS_REGION"/>
    <property type="match status" value="2"/>
</dbReference>
<protein>
    <submittedName>
        <fullName evidence="5">Uncharacterized protein</fullName>
    </submittedName>
</protein>
<dbReference type="InterPro" id="IPR036322">
    <property type="entry name" value="WD40_repeat_dom_sf"/>
</dbReference>
<dbReference type="SMART" id="SM00320">
    <property type="entry name" value="WD40"/>
    <property type="match status" value="4"/>
</dbReference>
<reference evidence="5 6" key="1">
    <citation type="journal article" date="2006" name="Nature">
        <title>Global trends of whole-genome duplications revealed by the ciliate Paramecium tetraurelia.</title>
        <authorList>
            <consortium name="Genoscope"/>
            <person name="Aury J.-M."/>
            <person name="Jaillon O."/>
            <person name="Duret L."/>
            <person name="Noel B."/>
            <person name="Jubin C."/>
            <person name="Porcel B.M."/>
            <person name="Segurens B."/>
            <person name="Daubin V."/>
            <person name="Anthouard V."/>
            <person name="Aiach N."/>
            <person name="Arnaiz O."/>
            <person name="Billaut A."/>
            <person name="Beisson J."/>
            <person name="Blanc I."/>
            <person name="Bouhouche K."/>
            <person name="Camara F."/>
            <person name="Duharcourt S."/>
            <person name="Guigo R."/>
            <person name="Gogendeau D."/>
            <person name="Katinka M."/>
            <person name="Keller A.-M."/>
            <person name="Kissmehl R."/>
            <person name="Klotz C."/>
            <person name="Koll F."/>
            <person name="Le Moue A."/>
            <person name="Lepere C."/>
            <person name="Malinsky S."/>
            <person name="Nowacki M."/>
            <person name="Nowak J.K."/>
            <person name="Plattner H."/>
            <person name="Poulain J."/>
            <person name="Ruiz F."/>
            <person name="Serrano V."/>
            <person name="Zagulski M."/>
            <person name="Dessen P."/>
            <person name="Betermier M."/>
            <person name="Weissenbach J."/>
            <person name="Scarpelli C."/>
            <person name="Schachter V."/>
            <person name="Sperling L."/>
            <person name="Meyer E."/>
            <person name="Cohen J."/>
            <person name="Wincker P."/>
        </authorList>
    </citation>
    <scope>NUCLEOTIDE SEQUENCE [LARGE SCALE GENOMIC DNA]</scope>
    <source>
        <strain evidence="5 6">Stock d4-2</strain>
    </source>
</reference>
<dbReference type="InterPro" id="IPR019775">
    <property type="entry name" value="WD40_repeat_CS"/>
</dbReference>
<dbReference type="HOGENOM" id="CLU_019203_2_1_1"/>
<gene>
    <name evidence="5" type="ORF">GSPATT00037413001</name>
</gene>